<feature type="transmembrane region" description="Helical" evidence="1">
    <location>
        <begin position="24"/>
        <end position="43"/>
    </location>
</feature>
<evidence type="ECO:0000313" key="3">
    <source>
        <dbReference type="Proteomes" id="UP001156141"/>
    </source>
</evidence>
<evidence type="ECO:0000256" key="1">
    <source>
        <dbReference type="SAM" id="Phobius"/>
    </source>
</evidence>
<accession>A0ABS9RH88</accession>
<protein>
    <submittedName>
        <fullName evidence="2">Uncharacterized protein</fullName>
    </submittedName>
</protein>
<keyword evidence="1" id="KW-0472">Membrane</keyword>
<dbReference type="EMBL" id="JAKVQD010000001">
    <property type="protein sequence ID" value="MCH4552305.1"/>
    <property type="molecule type" value="Genomic_DNA"/>
</dbReference>
<keyword evidence="1" id="KW-1133">Transmembrane helix</keyword>
<feature type="transmembrane region" description="Helical" evidence="1">
    <location>
        <begin position="178"/>
        <end position="197"/>
    </location>
</feature>
<dbReference type="RefSeq" id="WP_240572612.1">
    <property type="nucleotide sequence ID" value="NZ_CP136709.1"/>
</dbReference>
<reference evidence="2" key="1">
    <citation type="submission" date="2022-02" db="EMBL/GenBank/DDBJ databases">
        <title>Aestuariibaculum sp., a marine bacterium isolated from sediment in Guangxi.</title>
        <authorList>
            <person name="Ying J."/>
        </authorList>
    </citation>
    <scope>NUCLEOTIDE SEQUENCE</scope>
    <source>
        <strain evidence="2">L182</strain>
    </source>
</reference>
<gene>
    <name evidence="2" type="ORF">MKW35_06710</name>
</gene>
<evidence type="ECO:0000313" key="2">
    <source>
        <dbReference type="EMBL" id="MCH4552305.1"/>
    </source>
</evidence>
<dbReference type="Proteomes" id="UP001156141">
    <property type="component" value="Unassembled WGS sequence"/>
</dbReference>
<comment type="caution">
    <text evidence="2">The sequence shown here is derived from an EMBL/GenBank/DDBJ whole genome shotgun (WGS) entry which is preliminary data.</text>
</comment>
<organism evidence="2 3">
    <name type="scientific">Aestuariibaculum lutulentum</name>
    <dbReference type="NCBI Taxonomy" id="2920935"/>
    <lineage>
        <taxon>Bacteria</taxon>
        <taxon>Pseudomonadati</taxon>
        <taxon>Bacteroidota</taxon>
        <taxon>Flavobacteriia</taxon>
        <taxon>Flavobacteriales</taxon>
        <taxon>Flavobacteriaceae</taxon>
    </lineage>
</organism>
<sequence>MNNHRNIKVSDALRKGKRVLIRPIYMLFLVFFFLVPGILMYVFRENKNSLVLILGSIFSFVLGIILPFLWWGINVVKYKIWAANNVKDIHRFYEEAQVKNLIDERLFFKRIEIKTSRQEKDLLRFYERLGSERILVRDIDNSIKKNTVFKSSFQWNILIYLILMLGALYMYQTSHINYNGLLIFEAIFAFLICLDIYKTLKYKYVLKIDDKFISYKDGKVVIDWKDVIGYSAIPRINNIPSKLIISTISGNQELTFESFGKIKMDEIIDVLNENKHRFEINHSLVR</sequence>
<keyword evidence="1" id="KW-0812">Transmembrane</keyword>
<keyword evidence="3" id="KW-1185">Reference proteome</keyword>
<name>A0ABS9RH88_9FLAO</name>
<proteinExistence type="predicted"/>
<feature type="transmembrane region" description="Helical" evidence="1">
    <location>
        <begin position="153"/>
        <end position="172"/>
    </location>
</feature>
<feature type="transmembrane region" description="Helical" evidence="1">
    <location>
        <begin position="49"/>
        <end position="71"/>
    </location>
</feature>